<gene>
    <name evidence="5" type="ORF">COCNU_06G001990</name>
</gene>
<dbReference type="PANTHER" id="PTHR31250:SF27">
    <property type="entry name" value="IQ DOMAIN-CONTAINING PROTEIN IQM5"/>
    <property type="match status" value="1"/>
</dbReference>
<dbReference type="GO" id="GO:0005634">
    <property type="term" value="C:nucleus"/>
    <property type="evidence" value="ECO:0007669"/>
    <property type="project" value="UniProtKB-SubCell"/>
</dbReference>
<dbReference type="PANTHER" id="PTHR31250">
    <property type="entry name" value="IQ DOMAIN-CONTAINING PROTEIN IQM3"/>
    <property type="match status" value="1"/>
</dbReference>
<comment type="caution">
    <text evidence="5">The sequence shown here is derived from an EMBL/GenBank/DDBJ whole genome shotgun (WGS) entry which is preliminary data.</text>
</comment>
<sequence>MGLSVSLLSWDWTEFIRNKVFGPTEAEAALANSISFGEKDIKKTLRSLSFKRSNSATKMVSNLCANGVLGKSLSFKNWEREQTKMEATVSSKNQAMDDVEPVPVSLMSPVKGAVADVKSPGSLPGFSSPRPRCELDAAATKLQKVYKSYRTRRNLADCAVVVEEFWWKALDFASLNRSSVSFFDVKKTETAVSRWSRARTRAAKIDPRHRYGHNLHLYYDVWSASESTEPFFYWLDVGDGKEVNIEKCPRSKLQNQCIKYLGPNERESYEVIVEDGKLIYKQSQTFVNTSEGSKWIFVLSTSRALYVGQKKKGTFQHSSFLAGAATTAAGRLVAEEGDLKAIWPYSGHYLPTEENFKEFISFLQDNNVDLRNVKRCSVDDDEYPSSMKLDNKPTAQVSKLAEVVESAIKVNKVEEPAKETGRPDLVIDNRMDEAAGFELGRRLSCKWISPTGARIGCVRDYPAELQHKALEQVNLSPRVVISPLGSKVPIPSPRPSPKVRLSPRLQYMGIPTPTVHLTLPKPKRG</sequence>
<name>A0A8K0IAK0_COCNU</name>
<keyword evidence="6" id="KW-1185">Reference proteome</keyword>
<reference evidence="5" key="1">
    <citation type="journal article" date="2017" name="Gigascience">
        <title>The genome draft of coconut (Cocos nucifera).</title>
        <authorList>
            <person name="Xiao Y."/>
            <person name="Xu P."/>
            <person name="Fan H."/>
            <person name="Baudouin L."/>
            <person name="Xia W."/>
            <person name="Bocs S."/>
            <person name="Xu J."/>
            <person name="Li Q."/>
            <person name="Guo A."/>
            <person name="Zhou L."/>
            <person name="Li J."/>
            <person name="Wu Y."/>
            <person name="Ma Z."/>
            <person name="Armero A."/>
            <person name="Issali A.E."/>
            <person name="Liu N."/>
            <person name="Peng M."/>
            <person name="Yang Y."/>
        </authorList>
    </citation>
    <scope>NUCLEOTIDE SEQUENCE</scope>
    <source>
        <tissue evidence="5">Spear leaf of Hainan Tall coconut</tissue>
    </source>
</reference>
<comment type="subcellular location">
    <subcellularLocation>
        <location evidence="2">Cytoplasm</location>
    </subcellularLocation>
    <subcellularLocation>
        <location evidence="1">Nucleus</location>
    </subcellularLocation>
</comment>
<evidence type="ECO:0000256" key="4">
    <source>
        <dbReference type="ARBA" id="ARBA00023242"/>
    </source>
</evidence>
<evidence type="ECO:0000313" key="6">
    <source>
        <dbReference type="Proteomes" id="UP000797356"/>
    </source>
</evidence>
<dbReference type="InterPro" id="IPR044159">
    <property type="entry name" value="IQM"/>
</dbReference>
<evidence type="ECO:0000256" key="2">
    <source>
        <dbReference type="ARBA" id="ARBA00004496"/>
    </source>
</evidence>
<accession>A0A8K0IAK0</accession>
<protein>
    <submittedName>
        <fullName evidence="5">IQ domain-containing protein IQM1</fullName>
    </submittedName>
</protein>
<evidence type="ECO:0000256" key="1">
    <source>
        <dbReference type="ARBA" id="ARBA00004123"/>
    </source>
</evidence>
<dbReference type="Proteomes" id="UP000797356">
    <property type="component" value="Chromosome 6"/>
</dbReference>
<organism evidence="5 6">
    <name type="scientific">Cocos nucifera</name>
    <name type="common">Coconut palm</name>
    <dbReference type="NCBI Taxonomy" id="13894"/>
    <lineage>
        <taxon>Eukaryota</taxon>
        <taxon>Viridiplantae</taxon>
        <taxon>Streptophyta</taxon>
        <taxon>Embryophyta</taxon>
        <taxon>Tracheophyta</taxon>
        <taxon>Spermatophyta</taxon>
        <taxon>Magnoliopsida</taxon>
        <taxon>Liliopsida</taxon>
        <taxon>Arecaceae</taxon>
        <taxon>Arecoideae</taxon>
        <taxon>Cocoseae</taxon>
        <taxon>Attaleinae</taxon>
        <taxon>Cocos</taxon>
    </lineage>
</organism>
<reference evidence="5" key="2">
    <citation type="submission" date="2019-07" db="EMBL/GenBank/DDBJ databases">
        <authorList>
            <person name="Yang Y."/>
            <person name="Bocs S."/>
            <person name="Baudouin L."/>
        </authorList>
    </citation>
    <scope>NUCLEOTIDE SEQUENCE</scope>
    <source>
        <tissue evidence="5">Spear leaf of Hainan Tall coconut</tissue>
    </source>
</reference>
<evidence type="ECO:0000313" key="5">
    <source>
        <dbReference type="EMBL" id="KAG1346370.1"/>
    </source>
</evidence>
<keyword evidence="4" id="KW-0539">Nucleus</keyword>
<proteinExistence type="predicted"/>
<dbReference type="AlphaFoldDB" id="A0A8K0IAK0"/>
<keyword evidence="3" id="KW-0963">Cytoplasm</keyword>
<dbReference type="OrthoDB" id="7344096at2759"/>
<evidence type="ECO:0000256" key="3">
    <source>
        <dbReference type="ARBA" id="ARBA00022490"/>
    </source>
</evidence>
<dbReference type="EMBL" id="CM017877">
    <property type="protein sequence ID" value="KAG1346370.1"/>
    <property type="molecule type" value="Genomic_DNA"/>
</dbReference>
<dbReference type="GO" id="GO:0005737">
    <property type="term" value="C:cytoplasm"/>
    <property type="evidence" value="ECO:0007669"/>
    <property type="project" value="UniProtKB-SubCell"/>
</dbReference>